<evidence type="ECO:0000256" key="9">
    <source>
        <dbReference type="HAMAP-Rule" id="MF_00236"/>
    </source>
</evidence>
<evidence type="ECO:0000256" key="2">
    <source>
        <dbReference type="ARBA" id="ARBA00022448"/>
    </source>
</evidence>
<comment type="caution">
    <text evidence="11">The sequence shown here is derived from an EMBL/GenBank/DDBJ whole genome shotgun (WGS) entry which is preliminary data.</text>
</comment>
<keyword evidence="8 9" id="KW-0472">Membrane</keyword>
<dbReference type="GO" id="GO:0043953">
    <property type="term" value="P:protein transport by the Tat complex"/>
    <property type="evidence" value="ECO:0007669"/>
    <property type="project" value="UniProtKB-UniRule"/>
</dbReference>
<dbReference type="GO" id="GO:0008320">
    <property type="term" value="F:protein transmembrane transporter activity"/>
    <property type="evidence" value="ECO:0007669"/>
    <property type="project" value="UniProtKB-UniRule"/>
</dbReference>
<evidence type="ECO:0000313" key="12">
    <source>
        <dbReference type="Proteomes" id="UP000779900"/>
    </source>
</evidence>
<feature type="region of interest" description="Disordered" evidence="10">
    <location>
        <begin position="43"/>
        <end position="64"/>
    </location>
</feature>
<evidence type="ECO:0000256" key="10">
    <source>
        <dbReference type="SAM" id="MobiDB-lite"/>
    </source>
</evidence>
<accession>A0A937XC62</accession>
<evidence type="ECO:0000256" key="3">
    <source>
        <dbReference type="ARBA" id="ARBA00022475"/>
    </source>
</evidence>
<dbReference type="PRINTS" id="PR01506">
    <property type="entry name" value="TATBPROTEIN"/>
</dbReference>
<organism evidence="11 12">
    <name type="scientific">candidate division WOR-3 bacterium</name>
    <dbReference type="NCBI Taxonomy" id="2052148"/>
    <lineage>
        <taxon>Bacteria</taxon>
        <taxon>Bacteria division WOR-3</taxon>
    </lineage>
</organism>
<dbReference type="Gene3D" id="1.20.5.3310">
    <property type="match status" value="1"/>
</dbReference>
<dbReference type="InterPro" id="IPR003369">
    <property type="entry name" value="TatA/B/E"/>
</dbReference>
<dbReference type="GO" id="GO:0033281">
    <property type="term" value="C:TAT protein transport complex"/>
    <property type="evidence" value="ECO:0007669"/>
    <property type="project" value="UniProtKB-UniRule"/>
</dbReference>
<gene>
    <name evidence="9" type="primary">tatA</name>
    <name evidence="11" type="ORF">FJY68_03905</name>
</gene>
<sequence length="64" mass="7221">MFGVNWQEVLLIVLIVLLLFGAKRIPEVMRSLGRGVRELKQGMKEIDKAEPAEDKKDDQGPKAD</sequence>
<comment type="subcellular location">
    <subcellularLocation>
        <location evidence="1 9">Cell membrane</location>
        <topology evidence="1 9">Single-pass membrane protein</topology>
    </subcellularLocation>
</comment>
<dbReference type="HAMAP" id="MF_00236">
    <property type="entry name" value="TatA_E"/>
    <property type="match status" value="1"/>
</dbReference>
<dbReference type="EMBL" id="VGIR01000015">
    <property type="protein sequence ID" value="MBM3330980.1"/>
    <property type="molecule type" value="Genomic_DNA"/>
</dbReference>
<evidence type="ECO:0000256" key="6">
    <source>
        <dbReference type="ARBA" id="ARBA00022989"/>
    </source>
</evidence>
<proteinExistence type="inferred from homology"/>
<comment type="subunit">
    <text evidence="9">Forms a complex with TatC.</text>
</comment>
<comment type="function">
    <text evidence="9">Part of the twin-arginine translocation (Tat) system that transports large folded proteins containing a characteristic twin-arginine motif in their signal peptide across membranes. TatA could form the protein-conducting channel of the Tat system.</text>
</comment>
<evidence type="ECO:0000256" key="4">
    <source>
        <dbReference type="ARBA" id="ARBA00022692"/>
    </source>
</evidence>
<dbReference type="NCBIfam" id="TIGR01411">
    <property type="entry name" value="tatAE"/>
    <property type="match status" value="1"/>
</dbReference>
<keyword evidence="2 9" id="KW-0813">Transport</keyword>
<dbReference type="PANTHER" id="PTHR42982:SF1">
    <property type="entry name" value="SEC-INDEPENDENT PROTEIN TRANSLOCASE PROTEIN TATA"/>
    <property type="match status" value="1"/>
</dbReference>
<keyword evidence="3 9" id="KW-1003">Cell membrane</keyword>
<keyword evidence="7 9" id="KW-0811">Translocation</keyword>
<protein>
    <recommendedName>
        <fullName evidence="9">Sec-independent protein translocase protein TatA</fullName>
    </recommendedName>
</protein>
<name>A0A937XC62_UNCW3</name>
<evidence type="ECO:0000256" key="1">
    <source>
        <dbReference type="ARBA" id="ARBA00004162"/>
    </source>
</evidence>
<evidence type="ECO:0000313" key="11">
    <source>
        <dbReference type="EMBL" id="MBM3330980.1"/>
    </source>
</evidence>
<reference evidence="11" key="1">
    <citation type="submission" date="2019-03" db="EMBL/GenBank/DDBJ databases">
        <title>Lake Tanganyika Metagenome-Assembled Genomes (MAGs).</title>
        <authorList>
            <person name="Tran P."/>
        </authorList>
    </citation>
    <scope>NUCLEOTIDE SEQUENCE</scope>
    <source>
        <strain evidence="11">K_DeepCast_150m_m2_040</strain>
    </source>
</reference>
<dbReference type="AlphaFoldDB" id="A0A937XC62"/>
<keyword evidence="6 9" id="KW-1133">Transmembrane helix</keyword>
<dbReference type="PANTHER" id="PTHR42982">
    <property type="entry name" value="SEC-INDEPENDENT PROTEIN TRANSLOCASE PROTEIN TATA"/>
    <property type="match status" value="1"/>
</dbReference>
<keyword evidence="5 9" id="KW-0653">Protein transport</keyword>
<dbReference type="Proteomes" id="UP000779900">
    <property type="component" value="Unassembled WGS sequence"/>
</dbReference>
<keyword evidence="4 9" id="KW-0812">Transmembrane</keyword>
<dbReference type="Pfam" id="PF02416">
    <property type="entry name" value="TatA_B_E"/>
    <property type="match status" value="1"/>
</dbReference>
<evidence type="ECO:0000256" key="8">
    <source>
        <dbReference type="ARBA" id="ARBA00023136"/>
    </source>
</evidence>
<evidence type="ECO:0000256" key="7">
    <source>
        <dbReference type="ARBA" id="ARBA00023010"/>
    </source>
</evidence>
<dbReference type="InterPro" id="IPR006312">
    <property type="entry name" value="TatA/E"/>
</dbReference>
<evidence type="ECO:0000256" key="5">
    <source>
        <dbReference type="ARBA" id="ARBA00022927"/>
    </source>
</evidence>
<comment type="similarity">
    <text evidence="9">Belongs to the TatA/E family.</text>
</comment>